<evidence type="ECO:0000313" key="9">
    <source>
        <dbReference type="Proteomes" id="UP001064087"/>
    </source>
</evidence>
<protein>
    <recommendedName>
        <fullName evidence="6">Acyl-homoserine-lactone synthase</fullName>
        <ecNumber evidence="6">2.3.1.184</ecNumber>
    </recommendedName>
    <alternativeName>
        <fullName evidence="6">Autoinducer synthesis protein</fullName>
    </alternativeName>
</protein>
<keyword evidence="4 5" id="KW-0071">Autoinducer synthesis</keyword>
<dbReference type="Pfam" id="PF00765">
    <property type="entry name" value="Autoind_synth"/>
    <property type="match status" value="1"/>
</dbReference>
<evidence type="ECO:0000256" key="7">
    <source>
        <dbReference type="SAM" id="Phobius"/>
    </source>
</evidence>
<dbReference type="Proteomes" id="UP001064087">
    <property type="component" value="Chromosome"/>
</dbReference>
<dbReference type="InterPro" id="IPR016181">
    <property type="entry name" value="Acyl_CoA_acyltransferase"/>
</dbReference>
<proteinExistence type="inferred from homology"/>
<keyword evidence="7" id="KW-0812">Transmembrane</keyword>
<feature type="transmembrane region" description="Helical" evidence="7">
    <location>
        <begin position="12"/>
        <end position="35"/>
    </location>
</feature>
<dbReference type="PROSITE" id="PS51187">
    <property type="entry name" value="AUTOINDUCER_SYNTH_2"/>
    <property type="match status" value="1"/>
</dbReference>
<keyword evidence="3 6" id="KW-0949">S-adenosyl-L-methionine</keyword>
<organism evidence="8 9">
    <name type="scientific">Roseovarius pelagicus</name>
    <dbReference type="NCBI Taxonomy" id="2980108"/>
    <lineage>
        <taxon>Bacteria</taxon>
        <taxon>Pseudomonadati</taxon>
        <taxon>Pseudomonadota</taxon>
        <taxon>Alphaproteobacteria</taxon>
        <taxon>Rhodobacterales</taxon>
        <taxon>Roseobacteraceae</taxon>
        <taxon>Roseovarius</taxon>
    </lineage>
</organism>
<dbReference type="PRINTS" id="PR01549">
    <property type="entry name" value="AUTOINDCRSYN"/>
</dbReference>
<keyword evidence="7" id="KW-0472">Membrane</keyword>
<comment type="similarity">
    <text evidence="5 6">Belongs to the autoinducer synthase family.</text>
</comment>
<dbReference type="PANTHER" id="PTHR39322:SF1">
    <property type="entry name" value="ISOVALERYL-HOMOSERINE LACTONE SYNTHASE"/>
    <property type="match status" value="1"/>
</dbReference>
<dbReference type="RefSeq" id="WP_241188240.1">
    <property type="nucleotide sequence ID" value="NZ_CP106738.1"/>
</dbReference>
<evidence type="ECO:0000313" key="8">
    <source>
        <dbReference type="EMBL" id="UXX82532.1"/>
    </source>
</evidence>
<dbReference type="InterPro" id="IPR001690">
    <property type="entry name" value="Autoind_synthase"/>
</dbReference>
<keyword evidence="1 5" id="KW-0673">Quorum sensing</keyword>
<name>A0ABY6D8R7_9RHOB</name>
<evidence type="ECO:0000256" key="2">
    <source>
        <dbReference type="ARBA" id="ARBA00022679"/>
    </source>
</evidence>
<evidence type="ECO:0000256" key="1">
    <source>
        <dbReference type="ARBA" id="ARBA00022654"/>
    </source>
</evidence>
<sequence>MNAFCLLIMAEIRLLIATIGLFIGDFSTGAGMGVARYALRKYRGRLELPNHVAQPQAVTLVGYDEVPHGQNQFGQPMSDLTREVQGTTLSFANMHQYGTLCANYLRARREVFIDHKGWELPQTEGMEFDQYDTPQCRWIVIHEHGRILAGMRLLPSTAKCGQYSYMLRDAQRGLLENIPRDILFLDAPVRPEIWEATRLFVSPTVGSKRRLLIQSILLKQMAAAARELGAKSVIGIVPAVFSRWMKRIGMSATPVGAAMSIDGDKIQAALMNVEEPHENNSERAAMTYVGQVQSQVST</sequence>
<comment type="catalytic activity">
    <reaction evidence="6">
        <text>a fatty acyl-[ACP] + S-adenosyl-L-methionine = an N-acyl-L-homoserine lactone + S-methyl-5'-thioadenosine + holo-[ACP] + H(+)</text>
        <dbReference type="Rhea" id="RHEA:10096"/>
        <dbReference type="Rhea" id="RHEA-COMP:9685"/>
        <dbReference type="Rhea" id="RHEA-COMP:14125"/>
        <dbReference type="ChEBI" id="CHEBI:15378"/>
        <dbReference type="ChEBI" id="CHEBI:17509"/>
        <dbReference type="ChEBI" id="CHEBI:55474"/>
        <dbReference type="ChEBI" id="CHEBI:59789"/>
        <dbReference type="ChEBI" id="CHEBI:64479"/>
        <dbReference type="ChEBI" id="CHEBI:138651"/>
        <dbReference type="EC" id="2.3.1.184"/>
    </reaction>
</comment>
<reference evidence="8" key="1">
    <citation type="submission" date="2022-10" db="EMBL/GenBank/DDBJ databases">
        <title>Roseovarius pelagicus sp. nov., isolated from Arctic seawater.</title>
        <authorList>
            <person name="Hong Y.W."/>
            <person name="Hwang C.Y."/>
        </authorList>
    </citation>
    <scope>NUCLEOTIDE SEQUENCE</scope>
    <source>
        <strain evidence="8">HL-MP18</strain>
    </source>
</reference>
<evidence type="ECO:0000256" key="3">
    <source>
        <dbReference type="ARBA" id="ARBA00022691"/>
    </source>
</evidence>
<evidence type="ECO:0000256" key="4">
    <source>
        <dbReference type="ARBA" id="ARBA00022929"/>
    </source>
</evidence>
<evidence type="ECO:0000256" key="5">
    <source>
        <dbReference type="PROSITE-ProRule" id="PRU00533"/>
    </source>
</evidence>
<keyword evidence="2 6" id="KW-0808">Transferase</keyword>
<evidence type="ECO:0000256" key="6">
    <source>
        <dbReference type="RuleBase" id="RU361135"/>
    </source>
</evidence>
<accession>A0ABY6D8R7</accession>
<keyword evidence="9" id="KW-1185">Reference proteome</keyword>
<dbReference type="EMBL" id="CP106738">
    <property type="protein sequence ID" value="UXX82532.1"/>
    <property type="molecule type" value="Genomic_DNA"/>
</dbReference>
<dbReference type="SUPFAM" id="SSF55729">
    <property type="entry name" value="Acyl-CoA N-acyltransferases (Nat)"/>
    <property type="match status" value="1"/>
</dbReference>
<dbReference type="PANTHER" id="PTHR39322">
    <property type="entry name" value="ACYL-HOMOSERINE-LACTONE SYNTHASE"/>
    <property type="match status" value="1"/>
</dbReference>
<gene>
    <name evidence="8" type="ORF">N7U68_15735</name>
</gene>
<dbReference type="Gene3D" id="3.40.630.30">
    <property type="match status" value="1"/>
</dbReference>
<keyword evidence="7" id="KW-1133">Transmembrane helix</keyword>
<dbReference type="EC" id="2.3.1.184" evidence="6"/>